<evidence type="ECO:0000313" key="2">
    <source>
        <dbReference type="EMBL" id="SDH91048.1"/>
    </source>
</evidence>
<keyword evidence="3" id="KW-1185">Reference proteome</keyword>
<dbReference type="InterPro" id="IPR008523">
    <property type="entry name" value="DUF805"/>
</dbReference>
<keyword evidence="1" id="KW-0812">Transmembrane</keyword>
<feature type="transmembrane region" description="Helical" evidence="1">
    <location>
        <begin position="23"/>
        <end position="40"/>
    </location>
</feature>
<accession>A0A1G8G9G7</accession>
<dbReference type="EMBL" id="FNDD01000035">
    <property type="protein sequence ID" value="SDH91048.1"/>
    <property type="molecule type" value="Genomic_DNA"/>
</dbReference>
<keyword evidence="1" id="KW-0472">Membrane</keyword>
<protein>
    <submittedName>
        <fullName evidence="2">Uncharacterized membrane protein YhaH, DUF805 family</fullName>
    </submittedName>
</protein>
<gene>
    <name evidence="2" type="ORF">SAMN04488136_13551</name>
</gene>
<feature type="transmembrane region" description="Helical" evidence="1">
    <location>
        <begin position="46"/>
        <end position="65"/>
    </location>
</feature>
<feature type="transmembrane region" description="Helical" evidence="1">
    <location>
        <begin position="77"/>
        <end position="97"/>
    </location>
</feature>
<dbReference type="RefSeq" id="WP_093278840.1">
    <property type="nucleotide sequence ID" value="NZ_FNDD01000035.1"/>
</dbReference>
<proteinExistence type="predicted"/>
<name>A0A1G8G9G7_9VIBR</name>
<organism evidence="2 3">
    <name type="scientific">Vibrio xiamenensis</name>
    <dbReference type="NCBI Taxonomy" id="861298"/>
    <lineage>
        <taxon>Bacteria</taxon>
        <taxon>Pseudomonadati</taxon>
        <taxon>Pseudomonadota</taxon>
        <taxon>Gammaproteobacteria</taxon>
        <taxon>Vibrionales</taxon>
        <taxon>Vibrionaceae</taxon>
        <taxon>Vibrio</taxon>
    </lineage>
</organism>
<evidence type="ECO:0000256" key="1">
    <source>
        <dbReference type="SAM" id="Phobius"/>
    </source>
</evidence>
<dbReference type="STRING" id="861298.SAMN04488136_13551"/>
<dbReference type="PANTHER" id="PTHR34980">
    <property type="entry name" value="INNER MEMBRANE PROTEIN-RELATED-RELATED"/>
    <property type="match status" value="1"/>
</dbReference>
<dbReference type="Pfam" id="PF05656">
    <property type="entry name" value="DUF805"/>
    <property type="match status" value="1"/>
</dbReference>
<dbReference type="OrthoDB" id="9812349at2"/>
<dbReference type="Proteomes" id="UP000198854">
    <property type="component" value="Unassembled WGS sequence"/>
</dbReference>
<evidence type="ECO:0000313" key="3">
    <source>
        <dbReference type="Proteomes" id="UP000198854"/>
    </source>
</evidence>
<reference evidence="2 3" key="1">
    <citation type="submission" date="2016-10" db="EMBL/GenBank/DDBJ databases">
        <authorList>
            <person name="de Groot N.N."/>
        </authorList>
    </citation>
    <scope>NUCLEOTIDE SEQUENCE [LARGE SCALE GENOMIC DNA]</scope>
    <source>
        <strain evidence="2 3">CGMCC 1.10228</strain>
    </source>
</reference>
<dbReference type="GO" id="GO:0005886">
    <property type="term" value="C:plasma membrane"/>
    <property type="evidence" value="ECO:0007669"/>
    <property type="project" value="TreeGrafter"/>
</dbReference>
<dbReference type="PANTHER" id="PTHR34980:SF2">
    <property type="entry name" value="INNER MEMBRANE PROTEIN YHAH-RELATED"/>
    <property type="match status" value="1"/>
</dbReference>
<sequence length="116" mass="13225">MKWFIQAFKKYAVFNGRARRKEFWMYYLFLIIFMVVAAVIDAAMGSFVLSAVFTLVTLVPTLSVYIRRLHDTGRSGWWILISLIPLVGGLVLFYFLISDGGVEDNQYGESPKMVAA</sequence>
<dbReference type="AlphaFoldDB" id="A0A1G8G9G7"/>
<keyword evidence="1" id="KW-1133">Transmembrane helix</keyword>